<evidence type="ECO:0000313" key="1">
    <source>
        <dbReference type="EMBL" id="SDE71349.1"/>
    </source>
</evidence>
<reference evidence="1 2" key="1">
    <citation type="submission" date="2016-10" db="EMBL/GenBank/DDBJ databases">
        <authorList>
            <person name="de Groot N.N."/>
        </authorList>
    </citation>
    <scope>NUCLEOTIDE SEQUENCE [LARGE SCALE GENOMIC DNA]</scope>
    <source>
        <strain evidence="1 2">DSM 28129</strain>
    </source>
</reference>
<protein>
    <submittedName>
        <fullName evidence="1">Uncharacterized protein</fullName>
    </submittedName>
</protein>
<dbReference type="OrthoDB" id="9803188at2"/>
<name>A0A1G7F633_9BACL</name>
<dbReference type="RefSeq" id="WP_091226409.1">
    <property type="nucleotide sequence ID" value="NZ_FNBG01000001.1"/>
</dbReference>
<sequence>MASMQKREENSWFFLINVGHRPDGTRDRRTKTIKVEDPTILKSPRKLIVGEHSIKRIPSLNTSGHRRFSCCSII</sequence>
<proteinExistence type="predicted"/>
<dbReference type="Proteomes" id="UP000198972">
    <property type="component" value="Unassembled WGS sequence"/>
</dbReference>
<accession>A0A1G7F633</accession>
<dbReference type="AlphaFoldDB" id="A0A1G7F633"/>
<evidence type="ECO:0000313" key="2">
    <source>
        <dbReference type="Proteomes" id="UP000198972"/>
    </source>
</evidence>
<dbReference type="EMBL" id="FNBG01000001">
    <property type="protein sequence ID" value="SDE71349.1"/>
    <property type="molecule type" value="Genomic_DNA"/>
</dbReference>
<gene>
    <name evidence="1" type="ORF">SAMN04488542_101486</name>
</gene>
<organism evidence="1 2">
    <name type="scientific">Fontibacillus panacisegetis</name>
    <dbReference type="NCBI Taxonomy" id="670482"/>
    <lineage>
        <taxon>Bacteria</taxon>
        <taxon>Bacillati</taxon>
        <taxon>Bacillota</taxon>
        <taxon>Bacilli</taxon>
        <taxon>Bacillales</taxon>
        <taxon>Paenibacillaceae</taxon>
        <taxon>Fontibacillus</taxon>
    </lineage>
</organism>
<keyword evidence="2" id="KW-1185">Reference proteome</keyword>